<evidence type="ECO:0000313" key="13">
    <source>
        <dbReference type="Proteomes" id="UP000572635"/>
    </source>
</evidence>
<dbReference type="GO" id="GO:0005886">
    <property type="term" value="C:plasma membrane"/>
    <property type="evidence" value="ECO:0007669"/>
    <property type="project" value="UniProtKB-SubCell"/>
</dbReference>
<evidence type="ECO:0000256" key="9">
    <source>
        <dbReference type="ARBA" id="ARBA00023136"/>
    </source>
</evidence>
<evidence type="ECO:0000256" key="5">
    <source>
        <dbReference type="ARBA" id="ARBA00022741"/>
    </source>
</evidence>
<evidence type="ECO:0000313" key="12">
    <source>
        <dbReference type="EMBL" id="MBB5434169.1"/>
    </source>
</evidence>
<dbReference type="AlphaFoldDB" id="A0A7W8VFP4"/>
<feature type="transmembrane region" description="Helical" evidence="11">
    <location>
        <begin position="42"/>
        <end position="61"/>
    </location>
</feature>
<dbReference type="Gene3D" id="2.40.50.910">
    <property type="entry name" value="Type VII secretion system EccB, repeat 3 domain"/>
    <property type="match status" value="1"/>
</dbReference>
<dbReference type="InterPro" id="IPR044857">
    <property type="entry name" value="T7SS_EccB_R1"/>
</dbReference>
<feature type="region of interest" description="Disordered" evidence="10">
    <location>
        <begin position="453"/>
        <end position="482"/>
    </location>
</feature>
<accession>A0A7W8VFP4</accession>
<keyword evidence="3" id="KW-1003">Cell membrane</keyword>
<dbReference type="EMBL" id="JACHDB010000001">
    <property type="protein sequence ID" value="MBB5434169.1"/>
    <property type="molecule type" value="Genomic_DNA"/>
</dbReference>
<sequence length="482" mass="47991">MKTRRDQVQAHGFMVGRLSTAMLEADPDALEAPMRRTRTGTAIGLVLALLIGAGFLVYGLVFPGGATSWRTEGTVIAVKGGGGRYVYSDSALWPVANQASALLLGSGDPVQVSAASLEGTPVASPIGIPGAPDAVPAAGAEKPLVWQVCAVPVATGAEDAPRALTALSVGRAAAGEDVAGDRAVLAAGPDGSRHLLWGGERLRLDGENGAAEALGYGTSPAHPVSAQFLAAVPEGPELTAPDIAGLGEDGPEIGGERRRVGQVFTVEEEAGGREQYYVLERDGLAPVGAVLARLLLAAPDTAAEAYGGGDAEAVPLGVAELRPHLSDREPENGGLPAEPPELAGTGGAALCAVERGGGETGLALRAPASITARAADPPAGSTPSCTAPDLIGVRSGEGGLVLAAPAGGGAARGSYFLVTDTGAKYPVPDSESAEKLGHPPSTAQQAPAALLDMLPTGPELSTAAAAEPAAAPPPPGEPDCPE</sequence>
<comment type="caution">
    <text evidence="12">The sequence shown here is derived from an EMBL/GenBank/DDBJ whole genome shotgun (WGS) entry which is preliminary data.</text>
</comment>
<keyword evidence="6" id="KW-0378">Hydrolase</keyword>
<dbReference type="Gene3D" id="3.30.2390.20">
    <property type="entry name" value="Type VII secretion system EccB, repeat 1 domain"/>
    <property type="match status" value="1"/>
</dbReference>
<evidence type="ECO:0000256" key="2">
    <source>
        <dbReference type="ARBA" id="ARBA00008149"/>
    </source>
</evidence>
<keyword evidence="13" id="KW-1185">Reference proteome</keyword>
<keyword evidence="4 11" id="KW-0812">Transmembrane</keyword>
<evidence type="ECO:0000256" key="10">
    <source>
        <dbReference type="SAM" id="MobiDB-lite"/>
    </source>
</evidence>
<name>A0A7W8VFP4_9ACTN</name>
<keyword evidence="5" id="KW-0547">Nucleotide-binding</keyword>
<evidence type="ECO:0000256" key="4">
    <source>
        <dbReference type="ARBA" id="ARBA00022692"/>
    </source>
</evidence>
<protein>
    <submittedName>
        <fullName evidence="12">Type VII secretion protein EccB</fullName>
    </submittedName>
</protein>
<dbReference type="InterPro" id="IPR007795">
    <property type="entry name" value="T7SS_EccB"/>
</dbReference>
<keyword evidence="8 11" id="KW-1133">Transmembrane helix</keyword>
<dbReference type="RefSeq" id="WP_184394553.1">
    <property type="nucleotide sequence ID" value="NZ_BAAAJD010000021.1"/>
</dbReference>
<evidence type="ECO:0000256" key="11">
    <source>
        <dbReference type="SAM" id="Phobius"/>
    </source>
</evidence>
<proteinExistence type="inferred from homology"/>
<dbReference type="Pfam" id="PF05108">
    <property type="entry name" value="T7SS_ESX1_EccB"/>
    <property type="match status" value="1"/>
</dbReference>
<dbReference type="PANTHER" id="PTHR40765">
    <property type="entry name" value="ESX-2 SECRETION SYSTEM ATPASE ECCB2"/>
    <property type="match status" value="1"/>
</dbReference>
<keyword evidence="7" id="KW-0067">ATP-binding</keyword>
<dbReference type="GO" id="GO:0005576">
    <property type="term" value="C:extracellular region"/>
    <property type="evidence" value="ECO:0007669"/>
    <property type="project" value="TreeGrafter"/>
</dbReference>
<organism evidence="12 13">
    <name type="scientific">Nocardiopsis composta</name>
    <dbReference type="NCBI Taxonomy" id="157465"/>
    <lineage>
        <taxon>Bacteria</taxon>
        <taxon>Bacillati</taxon>
        <taxon>Actinomycetota</taxon>
        <taxon>Actinomycetes</taxon>
        <taxon>Streptosporangiales</taxon>
        <taxon>Nocardiopsidaceae</taxon>
        <taxon>Nocardiopsis</taxon>
    </lineage>
</organism>
<comment type="similarity">
    <text evidence="2">Belongs to the EccB family.</text>
</comment>
<dbReference type="GO" id="GO:0005524">
    <property type="term" value="F:ATP binding"/>
    <property type="evidence" value="ECO:0007669"/>
    <property type="project" value="UniProtKB-KW"/>
</dbReference>
<keyword evidence="9 11" id="KW-0472">Membrane</keyword>
<dbReference type="InterPro" id="IPR042485">
    <property type="entry name" value="T7SS_EccB_R3"/>
</dbReference>
<evidence type="ECO:0000256" key="1">
    <source>
        <dbReference type="ARBA" id="ARBA00004162"/>
    </source>
</evidence>
<feature type="region of interest" description="Disordered" evidence="10">
    <location>
        <begin position="426"/>
        <end position="445"/>
    </location>
</feature>
<reference evidence="12 13" key="1">
    <citation type="submission" date="2020-08" db="EMBL/GenBank/DDBJ databases">
        <title>Sequencing the genomes of 1000 actinobacteria strains.</title>
        <authorList>
            <person name="Klenk H.-P."/>
        </authorList>
    </citation>
    <scope>NUCLEOTIDE SEQUENCE [LARGE SCALE GENOMIC DNA]</scope>
    <source>
        <strain evidence="12 13">DSM 44551</strain>
    </source>
</reference>
<dbReference type="GO" id="GO:0016787">
    <property type="term" value="F:hydrolase activity"/>
    <property type="evidence" value="ECO:0007669"/>
    <property type="project" value="UniProtKB-KW"/>
</dbReference>
<dbReference type="Proteomes" id="UP000572635">
    <property type="component" value="Unassembled WGS sequence"/>
</dbReference>
<feature type="region of interest" description="Disordered" evidence="10">
    <location>
        <begin position="325"/>
        <end position="345"/>
    </location>
</feature>
<feature type="compositionally biased region" description="Pro residues" evidence="10">
    <location>
        <begin position="470"/>
        <end position="482"/>
    </location>
</feature>
<gene>
    <name evidence="12" type="ORF">HDA36_004253</name>
</gene>
<comment type="subcellular location">
    <subcellularLocation>
        <location evidence="1">Cell membrane</location>
        <topology evidence="1">Single-pass membrane protein</topology>
    </subcellularLocation>
</comment>
<dbReference type="NCBIfam" id="TIGR03919">
    <property type="entry name" value="T7SS_EccB"/>
    <property type="match status" value="1"/>
</dbReference>
<evidence type="ECO:0000256" key="8">
    <source>
        <dbReference type="ARBA" id="ARBA00022989"/>
    </source>
</evidence>
<evidence type="ECO:0000256" key="6">
    <source>
        <dbReference type="ARBA" id="ARBA00022801"/>
    </source>
</evidence>
<evidence type="ECO:0000256" key="3">
    <source>
        <dbReference type="ARBA" id="ARBA00022475"/>
    </source>
</evidence>
<dbReference type="PANTHER" id="PTHR40765:SF2">
    <property type="entry name" value="ESX-2 SECRETION SYSTEM ATPASE ECCB2"/>
    <property type="match status" value="1"/>
</dbReference>
<evidence type="ECO:0000256" key="7">
    <source>
        <dbReference type="ARBA" id="ARBA00022840"/>
    </source>
</evidence>